<gene>
    <name evidence="2" type="ORF">SAMN05216259_113164</name>
</gene>
<feature type="region of interest" description="Disordered" evidence="1">
    <location>
        <begin position="1"/>
        <end position="21"/>
    </location>
</feature>
<proteinExistence type="predicted"/>
<dbReference type="EMBL" id="FNIE01000013">
    <property type="protein sequence ID" value="SDO85993.1"/>
    <property type="molecule type" value="Genomic_DNA"/>
</dbReference>
<evidence type="ECO:0000313" key="2">
    <source>
        <dbReference type="EMBL" id="SDO85993.1"/>
    </source>
</evidence>
<accession>A0A1H0N029</accession>
<evidence type="ECO:0000256" key="1">
    <source>
        <dbReference type="SAM" id="MobiDB-lite"/>
    </source>
</evidence>
<sequence>MHDTDRAATGTAPPQDAPGGATDFLDGNALAGVLAELFAVDVTTATSRCAHCGSSGHLAALRVYGRAPGLVARCPHCSEVVLRLVRTPQDMWLDMRGCTALAVPMAPA</sequence>
<dbReference type="Proteomes" id="UP000199341">
    <property type="component" value="Unassembled WGS sequence"/>
</dbReference>
<dbReference type="STRING" id="310781.SAMN05216259_113164"/>
<dbReference type="RefSeq" id="WP_245771678.1">
    <property type="nucleotide sequence ID" value="NZ_FNIE01000013.1"/>
</dbReference>
<dbReference type="InterPro" id="IPR045423">
    <property type="entry name" value="DUF6510"/>
</dbReference>
<name>A0A1H0N029_9ACTN</name>
<dbReference type="AlphaFoldDB" id="A0A1H0N029"/>
<evidence type="ECO:0000313" key="3">
    <source>
        <dbReference type="Proteomes" id="UP000199341"/>
    </source>
</evidence>
<organism evidence="2 3">
    <name type="scientific">Actinacidiphila guanduensis</name>
    <dbReference type="NCBI Taxonomy" id="310781"/>
    <lineage>
        <taxon>Bacteria</taxon>
        <taxon>Bacillati</taxon>
        <taxon>Actinomycetota</taxon>
        <taxon>Actinomycetes</taxon>
        <taxon>Kitasatosporales</taxon>
        <taxon>Streptomycetaceae</taxon>
        <taxon>Actinacidiphila</taxon>
    </lineage>
</organism>
<dbReference type="Pfam" id="PF20120">
    <property type="entry name" value="DUF6510"/>
    <property type="match status" value="1"/>
</dbReference>
<keyword evidence="3" id="KW-1185">Reference proteome</keyword>
<protein>
    <submittedName>
        <fullName evidence="2">Uncharacterized protein</fullName>
    </submittedName>
</protein>
<reference evidence="2 3" key="1">
    <citation type="submission" date="2016-10" db="EMBL/GenBank/DDBJ databases">
        <authorList>
            <person name="de Groot N.N."/>
        </authorList>
    </citation>
    <scope>NUCLEOTIDE SEQUENCE [LARGE SCALE GENOMIC DNA]</scope>
    <source>
        <strain evidence="2 3">CGMCC 4.2022</strain>
    </source>
</reference>